<name>A0A512PDP0_9CELL</name>
<evidence type="ECO:0000313" key="4">
    <source>
        <dbReference type="EMBL" id="GEP69330.1"/>
    </source>
</evidence>
<dbReference type="Pfam" id="PF24837">
    <property type="entry name" value="AMIN-like"/>
    <property type="match status" value="1"/>
</dbReference>
<sequence length="227" mass="23133">MQLRHRPWSIVVVLTASVALGVASCSAGGSGDGEPSPITPEPTSSSARSEEPTASPDVSASPTGTSAPGSTDEDGTASAPAFPADTSPDAGDAAGGDVGTLSDLRLGAHEGYDRVVFELDGPGTPDWQVRYVDAAVGDPSGLPVEVTGETVLEVTLFPVALPDDGTDPYDGPSTMRAAGTTSVTEVVWNSLFEGYLQAFVGVDGGRQPFRAYALSDPARIVVDVRSP</sequence>
<evidence type="ECO:0000313" key="5">
    <source>
        <dbReference type="Proteomes" id="UP000321798"/>
    </source>
</evidence>
<feature type="compositionally biased region" description="Polar residues" evidence="1">
    <location>
        <begin position="56"/>
        <end position="69"/>
    </location>
</feature>
<proteinExistence type="predicted"/>
<dbReference type="InterPro" id="IPR056303">
    <property type="entry name" value="AMIN-like"/>
</dbReference>
<gene>
    <name evidence="4" type="ORF">CSO01_20450</name>
</gene>
<reference evidence="4 5" key="1">
    <citation type="submission" date="2019-07" db="EMBL/GenBank/DDBJ databases">
        <title>Whole genome shotgun sequence of Cellulomonas soli NBRC 109434.</title>
        <authorList>
            <person name="Hosoyama A."/>
            <person name="Uohara A."/>
            <person name="Ohji S."/>
            <person name="Ichikawa N."/>
        </authorList>
    </citation>
    <scope>NUCLEOTIDE SEQUENCE [LARGE SCALE GENOMIC DNA]</scope>
    <source>
        <strain evidence="4 5">NBRC 109434</strain>
    </source>
</reference>
<accession>A0A512PDP0</accession>
<feature type="signal peptide" evidence="2">
    <location>
        <begin position="1"/>
        <end position="27"/>
    </location>
</feature>
<protein>
    <recommendedName>
        <fullName evidence="3">AMIN-like domain-containing protein</fullName>
    </recommendedName>
</protein>
<organism evidence="4 5">
    <name type="scientific">Cellulomonas soli</name>
    <dbReference type="NCBI Taxonomy" id="931535"/>
    <lineage>
        <taxon>Bacteria</taxon>
        <taxon>Bacillati</taxon>
        <taxon>Actinomycetota</taxon>
        <taxon>Actinomycetes</taxon>
        <taxon>Micrococcales</taxon>
        <taxon>Cellulomonadaceae</taxon>
        <taxon>Cellulomonas</taxon>
    </lineage>
</organism>
<dbReference type="Proteomes" id="UP000321798">
    <property type="component" value="Unassembled WGS sequence"/>
</dbReference>
<feature type="region of interest" description="Disordered" evidence="1">
    <location>
        <begin position="26"/>
        <end position="98"/>
    </location>
</feature>
<keyword evidence="2" id="KW-0732">Signal</keyword>
<dbReference type="PROSITE" id="PS51257">
    <property type="entry name" value="PROKAR_LIPOPROTEIN"/>
    <property type="match status" value="1"/>
</dbReference>
<feature type="domain" description="AMIN-like" evidence="3">
    <location>
        <begin position="100"/>
        <end position="225"/>
    </location>
</feature>
<evidence type="ECO:0000256" key="1">
    <source>
        <dbReference type="SAM" id="MobiDB-lite"/>
    </source>
</evidence>
<feature type="chain" id="PRO_5039561762" description="AMIN-like domain-containing protein" evidence="2">
    <location>
        <begin position="28"/>
        <end position="227"/>
    </location>
</feature>
<evidence type="ECO:0000256" key="2">
    <source>
        <dbReference type="SAM" id="SignalP"/>
    </source>
</evidence>
<dbReference type="OrthoDB" id="3393679at2"/>
<comment type="caution">
    <text evidence="4">The sequence shown here is derived from an EMBL/GenBank/DDBJ whole genome shotgun (WGS) entry which is preliminary data.</text>
</comment>
<keyword evidence="5" id="KW-1185">Reference proteome</keyword>
<dbReference type="AlphaFoldDB" id="A0A512PDP0"/>
<dbReference type="EMBL" id="BKAL01000006">
    <property type="protein sequence ID" value="GEP69330.1"/>
    <property type="molecule type" value="Genomic_DNA"/>
</dbReference>
<evidence type="ECO:0000259" key="3">
    <source>
        <dbReference type="Pfam" id="PF24837"/>
    </source>
</evidence>
<dbReference type="RefSeq" id="WP_146953063.1">
    <property type="nucleotide sequence ID" value="NZ_BAABBJ010000006.1"/>
</dbReference>